<dbReference type="GO" id="GO:0140359">
    <property type="term" value="F:ABC-type transporter activity"/>
    <property type="evidence" value="ECO:0007669"/>
    <property type="project" value="InterPro"/>
</dbReference>
<evidence type="ECO:0000256" key="1">
    <source>
        <dbReference type="SAM" id="Phobius"/>
    </source>
</evidence>
<reference evidence="2" key="1">
    <citation type="submission" date="2022-09" db="EMBL/GenBank/DDBJ databases">
        <title>Diverse halophilic archaea isolated from saline environments.</title>
        <authorList>
            <person name="Cui H.-L."/>
        </authorList>
    </citation>
    <scope>NUCLEOTIDE SEQUENCE</scope>
    <source>
        <strain evidence="2">ZS-35-S2</strain>
    </source>
</reference>
<dbReference type="KEGG" id="ssai:N0B31_15190"/>
<dbReference type="PANTHER" id="PTHR43471:SF1">
    <property type="entry name" value="ABC TRANSPORTER PERMEASE PROTEIN NOSY-RELATED"/>
    <property type="match status" value="1"/>
</dbReference>
<feature type="transmembrane region" description="Helical" evidence="1">
    <location>
        <begin position="245"/>
        <end position="267"/>
    </location>
</feature>
<dbReference type="AlphaFoldDB" id="A0A9E7UA47"/>
<feature type="transmembrane region" description="Helical" evidence="1">
    <location>
        <begin position="175"/>
        <end position="193"/>
    </location>
</feature>
<organism evidence="2 3">
    <name type="scientific">Salinirubellus salinus</name>
    <dbReference type="NCBI Taxonomy" id="1364945"/>
    <lineage>
        <taxon>Archaea</taxon>
        <taxon>Methanobacteriati</taxon>
        <taxon>Methanobacteriota</taxon>
        <taxon>Stenosarchaea group</taxon>
        <taxon>Halobacteria</taxon>
        <taxon>Halobacteriales</taxon>
        <taxon>Natronomonadaceae</taxon>
        <taxon>Salinirubellus</taxon>
    </lineage>
</organism>
<proteinExistence type="predicted"/>
<dbReference type="RefSeq" id="WP_260592473.1">
    <property type="nucleotide sequence ID" value="NZ_CP104003.1"/>
</dbReference>
<keyword evidence="3" id="KW-1185">Reference proteome</keyword>
<dbReference type="Pfam" id="PF12679">
    <property type="entry name" value="ABC2_membrane_2"/>
    <property type="match status" value="1"/>
</dbReference>
<keyword evidence="1" id="KW-1133">Transmembrane helix</keyword>
<feature type="transmembrane region" description="Helical" evidence="1">
    <location>
        <begin position="110"/>
        <end position="135"/>
    </location>
</feature>
<protein>
    <submittedName>
        <fullName evidence="2">ABC transporter permease</fullName>
    </submittedName>
</protein>
<dbReference type="EMBL" id="CP104003">
    <property type="protein sequence ID" value="UWM53479.1"/>
    <property type="molecule type" value="Genomic_DNA"/>
</dbReference>
<evidence type="ECO:0000313" key="2">
    <source>
        <dbReference type="EMBL" id="UWM53479.1"/>
    </source>
</evidence>
<sequence>MSRESRSLGVARRDLAEARRSRLFWGAFGLIFLLVVPSFWSMVGSLHTVENAAPAAVRAVGRIPGYLSTYLFVLVAALAYAAVASERESGSVRLLLSLSATRWDVLVGKLLARGVLLTVVVGALLALLGSLVAFGRGTLPVVGFAVVAGWVVVYALCWTAFAAGLSAAFDSQYRALAAVAGTYVVLAWNAPVWKAVLEPGLRAVLPAALHGYVPALNPTLSLGVVGQWLLAATTPATSEAGVGPVIVSLGGIVFVAVVGPVVGYRLFRGADLG</sequence>
<keyword evidence="1" id="KW-0472">Membrane</keyword>
<gene>
    <name evidence="2" type="ORF">N0B31_15190</name>
</gene>
<keyword evidence="1" id="KW-0812">Transmembrane</keyword>
<accession>A0A9E7UA47</accession>
<evidence type="ECO:0000313" key="3">
    <source>
        <dbReference type="Proteomes" id="UP001057580"/>
    </source>
</evidence>
<dbReference type="GO" id="GO:0005886">
    <property type="term" value="C:plasma membrane"/>
    <property type="evidence" value="ECO:0007669"/>
    <property type="project" value="UniProtKB-SubCell"/>
</dbReference>
<dbReference type="GeneID" id="74943794"/>
<dbReference type="PANTHER" id="PTHR43471">
    <property type="entry name" value="ABC TRANSPORTER PERMEASE"/>
    <property type="match status" value="1"/>
</dbReference>
<feature type="transmembrane region" description="Helical" evidence="1">
    <location>
        <begin position="21"/>
        <end position="43"/>
    </location>
</feature>
<name>A0A9E7UA47_9EURY</name>
<dbReference type="Proteomes" id="UP001057580">
    <property type="component" value="Chromosome"/>
</dbReference>
<feature type="transmembrane region" description="Helical" evidence="1">
    <location>
        <begin position="63"/>
        <end position="83"/>
    </location>
</feature>
<feature type="transmembrane region" description="Helical" evidence="1">
    <location>
        <begin position="141"/>
        <end position="163"/>
    </location>
</feature>